<evidence type="ECO:0000313" key="11">
    <source>
        <dbReference type="EMBL" id="TWG24795.1"/>
    </source>
</evidence>
<name>A0A561WLR1_ACTTI</name>
<evidence type="ECO:0000256" key="5">
    <source>
        <dbReference type="ARBA" id="ARBA00023002"/>
    </source>
</evidence>
<sequence length="285" mass="29917">MLTRMTSSDLRKRWGTAVLLDGKKLLITGVITERSIAFAAARQAQLQGAEVVLTGFGRGLRITEKIAARLPHRCDVLELDLTDAEHLTRVAAQVQERWGRLDGVLHAAAFAPAEALDGGFLTAGWPEVARTMHVSTYSFAALGRATAPLLAAAGGGSIVGLDFDAGQVWPGYDWMGVAKGGLESCCRYLAHALGPQGTRVNLVAAGPLRTVAASAIGTFETLVEAWRERAALGWDHTDPEPVGRAICALWSDWLPAVTGETLHVDGGAHAVGARAAAVVAAGRAA</sequence>
<evidence type="ECO:0000256" key="7">
    <source>
        <dbReference type="ARBA" id="ARBA00023160"/>
    </source>
</evidence>
<protein>
    <recommendedName>
        <fullName evidence="8">Enoyl-[acyl-carrier-protein] reductase [NADH]</fullName>
        <ecNumber evidence="8">1.3.1.9</ecNumber>
    </recommendedName>
</protein>
<dbReference type="PANTHER" id="PTHR43159">
    <property type="entry name" value="ENOYL-[ACYL-CARRIER-PROTEIN] REDUCTASE"/>
    <property type="match status" value="1"/>
</dbReference>
<dbReference type="PANTHER" id="PTHR43159:SF2">
    <property type="entry name" value="ENOYL-[ACYL-CARRIER-PROTEIN] REDUCTASE [NADH], CHLOROPLASTIC"/>
    <property type="match status" value="1"/>
</dbReference>
<dbReference type="UniPathway" id="UPA00915"/>
<dbReference type="NCBIfam" id="NF005908">
    <property type="entry name" value="PRK07889.1"/>
    <property type="match status" value="1"/>
</dbReference>
<evidence type="ECO:0000256" key="9">
    <source>
        <dbReference type="PIRSR" id="PIRSR000094-2"/>
    </source>
</evidence>
<keyword evidence="4" id="KW-0276">Fatty acid metabolism</keyword>
<comment type="similarity">
    <text evidence="2 8">Belongs to the short-chain dehydrogenases/reductases (SDR) family. FabI subfamily.</text>
</comment>
<keyword evidence="8 10" id="KW-0520">NAD</keyword>
<keyword evidence="5 8" id="KW-0560">Oxidoreductase</keyword>
<feature type="binding site" evidence="9">
    <location>
        <position position="111"/>
    </location>
    <ligand>
        <name>substrate</name>
    </ligand>
</feature>
<reference evidence="11 12" key="1">
    <citation type="submission" date="2019-06" db="EMBL/GenBank/DDBJ databases">
        <title>Sequencing the genomes of 1000 actinobacteria strains.</title>
        <authorList>
            <person name="Klenk H.-P."/>
        </authorList>
    </citation>
    <scope>NUCLEOTIDE SEQUENCE [LARGE SCALE GENOMIC DNA]</scope>
    <source>
        <strain evidence="11 12">DSM 43866</strain>
    </source>
</reference>
<feature type="binding site" evidence="10">
    <location>
        <position position="29"/>
    </location>
    <ligand>
        <name>NAD(+)</name>
        <dbReference type="ChEBI" id="CHEBI:57540"/>
    </ligand>
</feature>
<evidence type="ECO:0000256" key="6">
    <source>
        <dbReference type="ARBA" id="ARBA00023098"/>
    </source>
</evidence>
<evidence type="ECO:0000313" key="12">
    <source>
        <dbReference type="Proteomes" id="UP000320239"/>
    </source>
</evidence>
<dbReference type="PRINTS" id="PR00081">
    <property type="entry name" value="GDHRDH"/>
</dbReference>
<accession>A0A561WLR1</accession>
<evidence type="ECO:0000256" key="1">
    <source>
        <dbReference type="ARBA" id="ARBA00005189"/>
    </source>
</evidence>
<organism evidence="11 12">
    <name type="scientific">Actinoplanes teichomyceticus</name>
    <dbReference type="NCBI Taxonomy" id="1867"/>
    <lineage>
        <taxon>Bacteria</taxon>
        <taxon>Bacillati</taxon>
        <taxon>Actinomycetota</taxon>
        <taxon>Actinomycetes</taxon>
        <taxon>Micromonosporales</taxon>
        <taxon>Micromonosporaceae</taxon>
        <taxon>Actinoplanes</taxon>
    </lineage>
</organism>
<gene>
    <name evidence="11" type="ORF">FHX34_1021358</name>
</gene>
<feature type="binding site" evidence="10">
    <location>
        <position position="179"/>
    </location>
    <ligand>
        <name>NAD(+)</name>
        <dbReference type="ChEBI" id="CHEBI:57540"/>
    </ligand>
</feature>
<evidence type="ECO:0000256" key="2">
    <source>
        <dbReference type="ARBA" id="ARBA00009233"/>
    </source>
</evidence>
<dbReference type="Pfam" id="PF13561">
    <property type="entry name" value="adh_short_C2"/>
    <property type="match status" value="1"/>
</dbReference>
<dbReference type="EC" id="1.3.1.9" evidence="8"/>
<proteinExistence type="inferred from homology"/>
<dbReference type="SUPFAM" id="SSF51735">
    <property type="entry name" value="NAD(P)-binding Rossmann-fold domains"/>
    <property type="match status" value="1"/>
</dbReference>
<evidence type="ECO:0000256" key="8">
    <source>
        <dbReference type="PIRNR" id="PIRNR000094"/>
    </source>
</evidence>
<dbReference type="InterPro" id="IPR036291">
    <property type="entry name" value="NAD(P)-bd_dom_sf"/>
</dbReference>
<dbReference type="PIRSF" id="PIRSF000094">
    <property type="entry name" value="Enoyl-ACP_rdct"/>
    <property type="match status" value="1"/>
</dbReference>
<dbReference type="Proteomes" id="UP000320239">
    <property type="component" value="Unassembled WGS sequence"/>
</dbReference>
<dbReference type="InterPro" id="IPR014358">
    <property type="entry name" value="Enoyl-ACP_Rdtase_NADH"/>
</dbReference>
<keyword evidence="3 8" id="KW-0444">Lipid biosynthesis</keyword>
<dbReference type="GO" id="GO:0004318">
    <property type="term" value="F:enoyl-[acyl-carrier-protein] reductase (NADH) activity"/>
    <property type="evidence" value="ECO:0007669"/>
    <property type="project" value="UniProtKB-EC"/>
</dbReference>
<evidence type="ECO:0000256" key="4">
    <source>
        <dbReference type="ARBA" id="ARBA00022832"/>
    </source>
</evidence>
<keyword evidence="6" id="KW-0443">Lipid metabolism</keyword>
<keyword evidence="12" id="KW-1185">Reference proteome</keyword>
<evidence type="ECO:0000256" key="10">
    <source>
        <dbReference type="PIRSR" id="PIRSR000094-3"/>
    </source>
</evidence>
<dbReference type="AlphaFoldDB" id="A0A561WLR1"/>
<evidence type="ECO:0000256" key="3">
    <source>
        <dbReference type="ARBA" id="ARBA00022516"/>
    </source>
</evidence>
<dbReference type="EMBL" id="VIWY01000002">
    <property type="protein sequence ID" value="TWG24795.1"/>
    <property type="molecule type" value="Genomic_DNA"/>
</dbReference>
<feature type="binding site" evidence="10">
    <location>
        <begin position="35"/>
        <end position="36"/>
    </location>
    <ligand>
        <name>NAD(+)</name>
        <dbReference type="ChEBI" id="CHEBI:57540"/>
    </ligand>
</feature>
<dbReference type="GO" id="GO:0006633">
    <property type="term" value="P:fatty acid biosynthetic process"/>
    <property type="evidence" value="ECO:0007669"/>
    <property type="project" value="UniProtKB-KW"/>
</dbReference>
<keyword evidence="7 8" id="KW-0275">Fatty acid biosynthesis</keyword>
<dbReference type="Gene3D" id="3.40.50.720">
    <property type="entry name" value="NAD(P)-binding Rossmann-like Domain"/>
    <property type="match status" value="1"/>
</dbReference>
<comment type="caution">
    <text evidence="11">The sequence shown here is derived from an EMBL/GenBank/DDBJ whole genome shotgun (WGS) entry which is preliminary data.</text>
</comment>
<comment type="pathway">
    <text evidence="1">Lipid metabolism.</text>
</comment>
<comment type="catalytic activity">
    <reaction evidence="8">
        <text>a 2,3-saturated acyl-[ACP] + NAD(+) = a (2E)-enoyl-[ACP] + NADH + H(+)</text>
        <dbReference type="Rhea" id="RHEA:10240"/>
        <dbReference type="Rhea" id="RHEA-COMP:9925"/>
        <dbReference type="Rhea" id="RHEA-COMP:9926"/>
        <dbReference type="ChEBI" id="CHEBI:15378"/>
        <dbReference type="ChEBI" id="CHEBI:57540"/>
        <dbReference type="ChEBI" id="CHEBI:57945"/>
        <dbReference type="ChEBI" id="CHEBI:78784"/>
        <dbReference type="ChEBI" id="CHEBI:78785"/>
        <dbReference type="EC" id="1.3.1.9"/>
    </reaction>
</comment>
<dbReference type="InterPro" id="IPR002347">
    <property type="entry name" value="SDR_fam"/>
</dbReference>